<evidence type="ECO:0000313" key="2">
    <source>
        <dbReference type="EMBL" id="MBB3046262.1"/>
    </source>
</evidence>
<gene>
    <name evidence="2" type="ORF">FHR99_000498</name>
</gene>
<accession>A0A7W4Z4N5</accession>
<keyword evidence="1" id="KW-0812">Transmembrane</keyword>
<feature type="transmembrane region" description="Helical" evidence="1">
    <location>
        <begin position="30"/>
        <end position="53"/>
    </location>
</feature>
<reference evidence="2 3" key="1">
    <citation type="submission" date="2020-08" db="EMBL/GenBank/DDBJ databases">
        <title>Genomic Encyclopedia of Type Strains, Phase III (KMG-III): the genomes of soil and plant-associated and newly described type strains.</title>
        <authorList>
            <person name="Whitman W."/>
        </authorList>
    </citation>
    <scope>NUCLEOTIDE SEQUENCE [LARGE SCALE GENOMIC DNA]</scope>
    <source>
        <strain evidence="2 3">CECT 8654</strain>
    </source>
</reference>
<feature type="transmembrane region" description="Helical" evidence="1">
    <location>
        <begin position="59"/>
        <end position="80"/>
    </location>
</feature>
<dbReference type="EMBL" id="JACHWY010000001">
    <property type="protein sequence ID" value="MBB3046262.1"/>
    <property type="molecule type" value="Genomic_DNA"/>
</dbReference>
<proteinExistence type="predicted"/>
<dbReference type="PANTHER" id="PTHR34351:SF1">
    <property type="entry name" value="SLR1927 PROTEIN"/>
    <property type="match status" value="1"/>
</dbReference>
<sequence length="324" mass="37110">MIQRLRERWERWLTLRIKPVNQLTLQQNRIFIFLSRTGLGFLLLLLLLLVMAINYQNNLIFGITFWLFSLLLVVIFHTYANFAGLELQAGSTQAVFAGDITECSLFLRAHQRERVAIQIGWPATGLQTVWLEQGEEKSLILRHVAEQRGYYRPPRLRLESHYPLALLRTWSWVQLDWRVLVYPKPVWPGEIPKTSGEHEGAAVSAEPWGDDFAGFHPYQPGDSLRRAYWRAYAKGLPLLIMEHAQSVESDIWLDWDSLSHLGPEARLSGLCAWVLHCEEQALPYGLRLPGAEFPPSRGDRHRAACLKALALCDTGASERGRVYG</sequence>
<dbReference type="RefSeq" id="WP_183408959.1">
    <property type="nucleotide sequence ID" value="NZ_JACHWY010000001.1"/>
</dbReference>
<dbReference type="PANTHER" id="PTHR34351">
    <property type="entry name" value="SLR1927 PROTEIN-RELATED"/>
    <property type="match status" value="1"/>
</dbReference>
<dbReference type="AlphaFoldDB" id="A0A7W4Z4N5"/>
<evidence type="ECO:0000313" key="3">
    <source>
        <dbReference type="Proteomes" id="UP000537130"/>
    </source>
</evidence>
<keyword evidence="1" id="KW-0472">Membrane</keyword>
<name>A0A7W4Z4N5_9GAMM</name>
<dbReference type="Proteomes" id="UP000537130">
    <property type="component" value="Unassembled WGS sequence"/>
</dbReference>
<keyword evidence="3" id="KW-1185">Reference proteome</keyword>
<evidence type="ECO:0000256" key="1">
    <source>
        <dbReference type="SAM" id="Phobius"/>
    </source>
</evidence>
<organism evidence="2 3">
    <name type="scientific">Litorivivens lipolytica</name>
    <dbReference type="NCBI Taxonomy" id="1524264"/>
    <lineage>
        <taxon>Bacteria</taxon>
        <taxon>Pseudomonadati</taxon>
        <taxon>Pseudomonadota</taxon>
        <taxon>Gammaproteobacteria</taxon>
        <taxon>Litorivivens</taxon>
    </lineage>
</organism>
<protein>
    <submittedName>
        <fullName evidence="2">Uncharacterized protein (DUF58 family)</fullName>
    </submittedName>
</protein>
<keyword evidence="1" id="KW-1133">Transmembrane helix</keyword>
<comment type="caution">
    <text evidence="2">The sequence shown here is derived from an EMBL/GenBank/DDBJ whole genome shotgun (WGS) entry which is preliminary data.</text>
</comment>